<organism evidence="2 3">
    <name type="scientific">Catenulispora subtropica</name>
    <dbReference type="NCBI Taxonomy" id="450798"/>
    <lineage>
        <taxon>Bacteria</taxon>
        <taxon>Bacillati</taxon>
        <taxon>Actinomycetota</taxon>
        <taxon>Actinomycetes</taxon>
        <taxon>Catenulisporales</taxon>
        <taxon>Catenulisporaceae</taxon>
        <taxon>Catenulispora</taxon>
    </lineage>
</organism>
<name>A0ABN2S624_9ACTN</name>
<gene>
    <name evidence="2" type="ORF">GCM10009838_47390</name>
</gene>
<evidence type="ECO:0000256" key="1">
    <source>
        <dbReference type="SAM" id="SignalP"/>
    </source>
</evidence>
<dbReference type="EMBL" id="BAAAQM010000027">
    <property type="protein sequence ID" value="GAA1980718.1"/>
    <property type="molecule type" value="Genomic_DNA"/>
</dbReference>
<reference evidence="2 3" key="1">
    <citation type="journal article" date="2019" name="Int. J. Syst. Evol. Microbiol.">
        <title>The Global Catalogue of Microorganisms (GCM) 10K type strain sequencing project: providing services to taxonomists for standard genome sequencing and annotation.</title>
        <authorList>
            <consortium name="The Broad Institute Genomics Platform"/>
            <consortium name="The Broad Institute Genome Sequencing Center for Infectious Disease"/>
            <person name="Wu L."/>
            <person name="Ma J."/>
        </authorList>
    </citation>
    <scope>NUCLEOTIDE SEQUENCE [LARGE SCALE GENOMIC DNA]</scope>
    <source>
        <strain evidence="2 3">JCM 16013</strain>
    </source>
</reference>
<accession>A0ABN2S624</accession>
<dbReference type="Proteomes" id="UP001499854">
    <property type="component" value="Unassembled WGS sequence"/>
</dbReference>
<proteinExistence type="predicted"/>
<comment type="caution">
    <text evidence="2">The sequence shown here is derived from an EMBL/GenBank/DDBJ whole genome shotgun (WGS) entry which is preliminary data.</text>
</comment>
<evidence type="ECO:0000313" key="3">
    <source>
        <dbReference type="Proteomes" id="UP001499854"/>
    </source>
</evidence>
<protein>
    <submittedName>
        <fullName evidence="2">Uncharacterized protein</fullName>
    </submittedName>
</protein>
<evidence type="ECO:0000313" key="2">
    <source>
        <dbReference type="EMBL" id="GAA1980718.1"/>
    </source>
</evidence>
<keyword evidence="3" id="KW-1185">Reference proteome</keyword>
<feature type="chain" id="PRO_5047161148" evidence="1">
    <location>
        <begin position="30"/>
        <end position="165"/>
    </location>
</feature>
<keyword evidence="1" id="KW-0732">Signal</keyword>
<feature type="signal peptide" evidence="1">
    <location>
        <begin position="1"/>
        <end position="29"/>
    </location>
</feature>
<dbReference type="RefSeq" id="WP_344659291.1">
    <property type="nucleotide sequence ID" value="NZ_BAAAQM010000027.1"/>
</dbReference>
<sequence>MRTRTFLRVAPAVALAAVTTLATVEPAHAGLIDGSLNNLHAVKNSNALGAVFSSNIAIEERNESNHHGHLAKHSLSVADADSNSVPRRCEATVTVTDSDGASGTMTVVIPVDVPASTQVSIPDQAPGTAWHAGDMDHVTGHLACYDTRTGAMVAMILLNEDRKAD</sequence>